<dbReference type="STRING" id="1707952.A6A03_00190"/>
<evidence type="ECO:0000256" key="4">
    <source>
        <dbReference type="SAM" id="Coils"/>
    </source>
</evidence>
<evidence type="ECO:0000256" key="5">
    <source>
        <dbReference type="SAM" id="Phobius"/>
    </source>
</evidence>
<dbReference type="InterPro" id="IPR050465">
    <property type="entry name" value="UPF0194_transport"/>
</dbReference>
<feature type="transmembrane region" description="Helical" evidence="5">
    <location>
        <begin position="20"/>
        <end position="39"/>
    </location>
</feature>
<evidence type="ECO:0000259" key="6">
    <source>
        <dbReference type="Pfam" id="PF25990"/>
    </source>
</evidence>
<dbReference type="Gene3D" id="1.10.287.470">
    <property type="entry name" value="Helix hairpin bin"/>
    <property type="match status" value="1"/>
</dbReference>
<dbReference type="RefSeq" id="WP_066784008.1">
    <property type="nucleotide sequence ID" value="NZ_LWQS01000038.1"/>
</dbReference>
<keyword evidence="5" id="KW-0472">Membrane</keyword>
<keyword evidence="3 4" id="KW-0175">Coiled coil</keyword>
<comment type="caution">
    <text evidence="7">The sequence shown here is derived from an EMBL/GenBank/DDBJ whole genome shotgun (WGS) entry which is preliminary data.</text>
</comment>
<keyword evidence="8" id="KW-1185">Reference proteome</keyword>
<evidence type="ECO:0000313" key="7">
    <source>
        <dbReference type="EMBL" id="OAN47201.1"/>
    </source>
</evidence>
<protein>
    <submittedName>
        <fullName evidence="7">Efflux transporter periplasmic adaptor subunit</fullName>
    </submittedName>
</protein>
<dbReference type="PANTHER" id="PTHR32347">
    <property type="entry name" value="EFFLUX SYSTEM COMPONENT YKNX-RELATED"/>
    <property type="match status" value="1"/>
</dbReference>
<gene>
    <name evidence="7" type="ORF">A6A03_00190</name>
</gene>
<dbReference type="GO" id="GO:0016020">
    <property type="term" value="C:membrane"/>
    <property type="evidence" value="ECO:0007669"/>
    <property type="project" value="InterPro"/>
</dbReference>
<feature type="coiled-coil region" evidence="4">
    <location>
        <begin position="167"/>
        <end position="220"/>
    </location>
</feature>
<dbReference type="Gene3D" id="2.40.420.20">
    <property type="match status" value="1"/>
</dbReference>
<keyword evidence="5" id="KW-0812">Transmembrane</keyword>
<dbReference type="OrthoDB" id="9806939at2"/>
<dbReference type="GO" id="GO:0030313">
    <property type="term" value="C:cell envelope"/>
    <property type="evidence" value="ECO:0007669"/>
    <property type="project" value="UniProtKB-SubCell"/>
</dbReference>
<dbReference type="InterPro" id="IPR006143">
    <property type="entry name" value="RND_pump_MFP"/>
</dbReference>
<dbReference type="SUPFAM" id="SSF111369">
    <property type="entry name" value="HlyD-like secretion proteins"/>
    <property type="match status" value="2"/>
</dbReference>
<evidence type="ECO:0000313" key="8">
    <source>
        <dbReference type="Proteomes" id="UP000078287"/>
    </source>
</evidence>
<dbReference type="InterPro" id="IPR058636">
    <property type="entry name" value="Beta-barrel_YknX"/>
</dbReference>
<comment type="similarity">
    <text evidence="2">Belongs to the membrane fusion protein (MFP) (TC 8.A.1) family.</text>
</comment>
<name>A0A178MEJ0_9CHLR</name>
<dbReference type="NCBIfam" id="TIGR01730">
    <property type="entry name" value="RND_mfp"/>
    <property type="match status" value="1"/>
</dbReference>
<evidence type="ECO:0000256" key="2">
    <source>
        <dbReference type="ARBA" id="ARBA00009477"/>
    </source>
</evidence>
<accession>A0A178MEJ0</accession>
<sequence>MSTLPQSRPRIRFPRLSLPVLIAAGLLIAVIATVVVRFVSTSTVDPLAGVTLAPVTRGDLRLTVNATGSVEPNQTAELSLTLPGRVQEVLVTVGQTVAAGDPLLRLDDRQLRADVAAAEAAVALAQADVQALRERATPEQRAEAAALVAAAQAGLAQTQASVTPADVAAAQAAVAEARARLQKLLEGPASEQRVRAETALTQAQAELDRQRELLSAAKSDALARVEAQANVVRNAQSAYSDAYWNWEHVKAKGTDPRTGRSLNETEQRDFERAFERAKLALADAEAALAQAQIAYQTAVQNEISGLAAAEARVASAQADLDALLAGPAADAVAAARAQLARAEAELARLTGASRQNAIAVQQAQFEAAQARLAQLTADPRASDIARAEARLAQAQAQLEAARIRLDEATLRAPFAGTVAAINVAPGEAISGQTPIVLIDVSRYLVKVTVDEVDIARVAIGQPVEIKVDALNAPPFTGQVVNIEPLPAGTSAVTAYRVTVAFDPAGQPVRPGMTTSAAIIAATRSNVLQIPATAVRNMGAKTLVEVVTTDENGQRKLTERSVLVGLRANGMVEIQSGLAEGEQVVVR</sequence>
<organism evidence="7 8">
    <name type="scientific">Chloroflexus islandicus</name>
    <dbReference type="NCBI Taxonomy" id="1707952"/>
    <lineage>
        <taxon>Bacteria</taxon>
        <taxon>Bacillati</taxon>
        <taxon>Chloroflexota</taxon>
        <taxon>Chloroflexia</taxon>
        <taxon>Chloroflexales</taxon>
        <taxon>Chloroflexineae</taxon>
        <taxon>Chloroflexaceae</taxon>
        <taxon>Chloroflexus</taxon>
    </lineage>
</organism>
<proteinExistence type="inferred from homology"/>
<evidence type="ECO:0000256" key="1">
    <source>
        <dbReference type="ARBA" id="ARBA00004196"/>
    </source>
</evidence>
<evidence type="ECO:0000256" key="3">
    <source>
        <dbReference type="ARBA" id="ARBA00023054"/>
    </source>
</evidence>
<feature type="coiled-coil region" evidence="4">
    <location>
        <begin position="274"/>
        <end position="411"/>
    </location>
</feature>
<dbReference type="PANTHER" id="PTHR32347:SF23">
    <property type="entry name" value="BLL5650 PROTEIN"/>
    <property type="match status" value="1"/>
</dbReference>
<dbReference type="AlphaFoldDB" id="A0A178MEJ0"/>
<keyword evidence="5" id="KW-1133">Transmembrane helix</keyword>
<dbReference type="GO" id="GO:0022857">
    <property type="term" value="F:transmembrane transporter activity"/>
    <property type="evidence" value="ECO:0007669"/>
    <property type="project" value="InterPro"/>
</dbReference>
<dbReference type="Gene3D" id="2.40.30.170">
    <property type="match status" value="1"/>
</dbReference>
<dbReference type="Proteomes" id="UP000078287">
    <property type="component" value="Unassembled WGS sequence"/>
</dbReference>
<dbReference type="EMBL" id="LWQS01000038">
    <property type="protein sequence ID" value="OAN47201.1"/>
    <property type="molecule type" value="Genomic_DNA"/>
</dbReference>
<dbReference type="Gene3D" id="2.40.50.100">
    <property type="match status" value="2"/>
</dbReference>
<reference evidence="7 8" key="1">
    <citation type="submission" date="2016-04" db="EMBL/GenBank/DDBJ databases">
        <title>Chloroflexus islandicus sp. nov., a thermophilic filamentous anoxygenic phototrophic bacterium from geyser Strokkur (Iceland).</title>
        <authorList>
            <person name="Gaisin V.A."/>
            <person name="Kalashnikov A.M."/>
            <person name="Sukhacheva M.V."/>
            <person name="Grouzdev D.S."/>
            <person name="Ivanov T.M."/>
            <person name="Kuznetsov B."/>
            <person name="Gorlenko V.M."/>
        </authorList>
    </citation>
    <scope>NUCLEOTIDE SEQUENCE [LARGE SCALE GENOMIC DNA]</scope>
    <source>
        <strain evidence="8">isl-2</strain>
    </source>
</reference>
<feature type="domain" description="YknX-like beta-barrel" evidence="6">
    <location>
        <begin position="444"/>
        <end position="518"/>
    </location>
</feature>
<dbReference type="Pfam" id="PF25990">
    <property type="entry name" value="Beta-barrel_YknX"/>
    <property type="match status" value="1"/>
</dbReference>
<comment type="subcellular location">
    <subcellularLocation>
        <location evidence="1">Cell envelope</location>
    </subcellularLocation>
</comment>